<feature type="region of interest" description="Disordered" evidence="1">
    <location>
        <begin position="54"/>
        <end position="119"/>
    </location>
</feature>
<evidence type="ECO:0000313" key="2">
    <source>
        <dbReference type="EMBL" id="KAK0715914.1"/>
    </source>
</evidence>
<feature type="compositionally biased region" description="Polar residues" evidence="1">
    <location>
        <begin position="70"/>
        <end position="99"/>
    </location>
</feature>
<reference evidence="2" key="1">
    <citation type="submission" date="2023-06" db="EMBL/GenBank/DDBJ databases">
        <title>Genome-scale phylogeny and comparative genomics of the fungal order Sordariales.</title>
        <authorList>
            <consortium name="Lawrence Berkeley National Laboratory"/>
            <person name="Hensen N."/>
            <person name="Bonometti L."/>
            <person name="Westerberg I."/>
            <person name="Brannstrom I.O."/>
            <person name="Guillou S."/>
            <person name="Cros-Aarteil S."/>
            <person name="Calhoun S."/>
            <person name="Haridas S."/>
            <person name="Kuo A."/>
            <person name="Mondo S."/>
            <person name="Pangilinan J."/>
            <person name="Riley R."/>
            <person name="Labutti K."/>
            <person name="Andreopoulos B."/>
            <person name="Lipzen A."/>
            <person name="Chen C."/>
            <person name="Yanf M."/>
            <person name="Daum C."/>
            <person name="Ng V."/>
            <person name="Clum A."/>
            <person name="Steindorff A."/>
            <person name="Ohm R."/>
            <person name="Martin F."/>
            <person name="Silar P."/>
            <person name="Natvig D."/>
            <person name="Lalanne C."/>
            <person name="Gautier V."/>
            <person name="Ament-Velasquez S.L."/>
            <person name="Kruys A."/>
            <person name="Hutchinson M.I."/>
            <person name="Powell A.J."/>
            <person name="Barry K."/>
            <person name="Miller A.N."/>
            <person name="Grigoriev I.V."/>
            <person name="Debuchy R."/>
            <person name="Gladieux P."/>
            <person name="Thoren M.H."/>
            <person name="Johannesson H."/>
        </authorList>
    </citation>
    <scope>NUCLEOTIDE SEQUENCE</scope>
    <source>
        <strain evidence="2">SMH4607-1</strain>
    </source>
</reference>
<evidence type="ECO:0000313" key="3">
    <source>
        <dbReference type="Proteomes" id="UP001172102"/>
    </source>
</evidence>
<accession>A0AA40AHH7</accession>
<evidence type="ECO:0000256" key="1">
    <source>
        <dbReference type="SAM" id="MobiDB-lite"/>
    </source>
</evidence>
<proteinExistence type="predicted"/>
<dbReference type="EMBL" id="JAUKUA010000004">
    <property type="protein sequence ID" value="KAK0715914.1"/>
    <property type="molecule type" value="Genomic_DNA"/>
</dbReference>
<comment type="caution">
    <text evidence="2">The sequence shown here is derived from an EMBL/GenBank/DDBJ whole genome shotgun (WGS) entry which is preliminary data.</text>
</comment>
<organism evidence="2 3">
    <name type="scientific">Lasiosphaeris hirsuta</name>
    <dbReference type="NCBI Taxonomy" id="260670"/>
    <lineage>
        <taxon>Eukaryota</taxon>
        <taxon>Fungi</taxon>
        <taxon>Dikarya</taxon>
        <taxon>Ascomycota</taxon>
        <taxon>Pezizomycotina</taxon>
        <taxon>Sordariomycetes</taxon>
        <taxon>Sordariomycetidae</taxon>
        <taxon>Sordariales</taxon>
        <taxon>Lasiosphaeriaceae</taxon>
        <taxon>Lasiosphaeris</taxon>
    </lineage>
</organism>
<name>A0AA40AHH7_9PEZI</name>
<gene>
    <name evidence="2" type="ORF">B0H67DRAFT_666353</name>
</gene>
<sequence>MNPSAQKQEMPESYEAAVLLLARQVALINFSDARSSNEWGQAVRRWQPSAAESAPASGLWDQPGQLLFGSPSNAETTTFYSDVSPGNNSPSTAPGSSLDITAPIPDGIARPNARVQGPIGSLTSSMVAATDGRPTGSHDADWDRTLAVYRQARVFRPMASRHQYNPYNGENASALVRPAPLPQTRVQALDNVLKGFSPNYRGNNNLEQNRSADIPEAENCALWIIGLPPHMTTRNLLASIRGCGRVYATSISPPDPSKQITSSAVKVVFFDRASTERFMGRYGGFFPIAGHEGWNTRGIRITPNRIRVREYAGPREHSRVLHVFGDAAVVNLAFLRDFFSSRFDYQEDNFEELGIDERGWATVECAFGSFRAQSLIARDALARELSNIQARFAPDPCAFE</sequence>
<dbReference type="Proteomes" id="UP001172102">
    <property type="component" value="Unassembled WGS sequence"/>
</dbReference>
<keyword evidence="3" id="KW-1185">Reference proteome</keyword>
<dbReference type="AlphaFoldDB" id="A0AA40AHH7"/>
<protein>
    <submittedName>
        <fullName evidence="2">Uncharacterized protein</fullName>
    </submittedName>
</protein>